<protein>
    <recommendedName>
        <fullName evidence="3 10">Gluconokinase</fullName>
        <ecNumber evidence="3 10">2.7.1.12</ecNumber>
    </recommendedName>
</protein>
<comment type="similarity">
    <text evidence="2 10">Belongs to the gluconokinase GntK/GntV family.</text>
</comment>
<evidence type="ECO:0000256" key="3">
    <source>
        <dbReference type="ARBA" id="ARBA00012054"/>
    </source>
</evidence>
<organism evidence="11 12">
    <name type="scientific">Nitrospira tepida</name>
    <dbReference type="NCBI Taxonomy" id="2973512"/>
    <lineage>
        <taxon>Bacteria</taxon>
        <taxon>Pseudomonadati</taxon>
        <taxon>Nitrospirota</taxon>
        <taxon>Nitrospiria</taxon>
        <taxon>Nitrospirales</taxon>
        <taxon>Nitrospiraceae</taxon>
        <taxon>Nitrospira</taxon>
    </lineage>
</organism>
<evidence type="ECO:0000256" key="6">
    <source>
        <dbReference type="ARBA" id="ARBA00022777"/>
    </source>
</evidence>
<keyword evidence="4 10" id="KW-0808">Transferase</keyword>
<dbReference type="NCBIfam" id="TIGR01313">
    <property type="entry name" value="therm_gnt_kin"/>
    <property type="match status" value="1"/>
</dbReference>
<evidence type="ECO:0000256" key="1">
    <source>
        <dbReference type="ARBA" id="ARBA00004761"/>
    </source>
</evidence>
<keyword evidence="7 10" id="KW-0067">ATP-binding</keyword>
<comment type="pathway">
    <text evidence="1">Carbohydrate acid metabolism.</text>
</comment>
<dbReference type="PANTHER" id="PTHR43442">
    <property type="entry name" value="GLUCONOKINASE-RELATED"/>
    <property type="match status" value="1"/>
</dbReference>
<dbReference type="PANTHER" id="PTHR43442:SF3">
    <property type="entry name" value="GLUCONOKINASE-RELATED"/>
    <property type="match status" value="1"/>
</dbReference>
<dbReference type="InterPro" id="IPR027417">
    <property type="entry name" value="P-loop_NTPase"/>
</dbReference>
<dbReference type="SUPFAM" id="SSF52540">
    <property type="entry name" value="P-loop containing nucleoside triphosphate hydrolases"/>
    <property type="match status" value="1"/>
</dbReference>
<evidence type="ECO:0000313" key="12">
    <source>
        <dbReference type="Proteomes" id="UP001179121"/>
    </source>
</evidence>
<evidence type="ECO:0000313" key="11">
    <source>
        <dbReference type="EMBL" id="CAI4033078.1"/>
    </source>
</evidence>
<keyword evidence="12" id="KW-1185">Reference proteome</keyword>
<keyword evidence="6 10" id="KW-0418">Kinase</keyword>
<comment type="catalytic activity">
    <reaction evidence="9 10">
        <text>D-gluconate + ATP = 6-phospho-D-gluconate + ADP + H(+)</text>
        <dbReference type="Rhea" id="RHEA:19433"/>
        <dbReference type="ChEBI" id="CHEBI:15378"/>
        <dbReference type="ChEBI" id="CHEBI:18391"/>
        <dbReference type="ChEBI" id="CHEBI:30616"/>
        <dbReference type="ChEBI" id="CHEBI:58759"/>
        <dbReference type="ChEBI" id="CHEBI:456216"/>
        <dbReference type="EC" id="2.7.1.12"/>
    </reaction>
</comment>
<dbReference type="EMBL" id="OX365700">
    <property type="protein sequence ID" value="CAI4033078.1"/>
    <property type="molecule type" value="Genomic_DNA"/>
</dbReference>
<evidence type="ECO:0000256" key="2">
    <source>
        <dbReference type="ARBA" id="ARBA00008420"/>
    </source>
</evidence>
<gene>
    <name evidence="11" type="ORF">DNFV4_03510</name>
</gene>
<dbReference type="AlphaFoldDB" id="A0AA86T9X7"/>
<sequence>MVVIVMGVSGSGKTTIGRLLAESLEWSFVDGDDRHPQSNLDKMRRGLALTDEDREPWLLHLQAEIRRWLASSRDVVLACSALKASYRTRLVIDPSLVRLVYLAGPYSLMAQRLKGRSGHFFPDELLASQYAALEEPVGALVVDASQRPDDIVRQVRIGLGLSSPRAGR</sequence>
<evidence type="ECO:0000256" key="9">
    <source>
        <dbReference type="ARBA" id="ARBA00048090"/>
    </source>
</evidence>
<dbReference type="EC" id="2.7.1.12" evidence="3 10"/>
<evidence type="ECO:0000256" key="5">
    <source>
        <dbReference type="ARBA" id="ARBA00022741"/>
    </source>
</evidence>
<evidence type="ECO:0000256" key="7">
    <source>
        <dbReference type="ARBA" id="ARBA00022840"/>
    </source>
</evidence>
<name>A0AA86T9X7_9BACT</name>
<keyword evidence="5 10" id="KW-0547">Nucleotide-binding</keyword>
<dbReference type="Proteomes" id="UP001179121">
    <property type="component" value="Chromosome"/>
</dbReference>
<dbReference type="PRINTS" id="PR01100">
    <property type="entry name" value="SHIKIMTKNASE"/>
</dbReference>
<dbReference type="RefSeq" id="WP_289269978.1">
    <property type="nucleotide sequence ID" value="NZ_OX365700.1"/>
</dbReference>
<evidence type="ECO:0000256" key="4">
    <source>
        <dbReference type="ARBA" id="ARBA00022679"/>
    </source>
</evidence>
<dbReference type="CDD" id="cd02021">
    <property type="entry name" value="GntK"/>
    <property type="match status" value="1"/>
</dbReference>
<proteinExistence type="inferred from homology"/>
<dbReference type="GO" id="GO:0046316">
    <property type="term" value="F:gluconokinase activity"/>
    <property type="evidence" value="ECO:0007669"/>
    <property type="project" value="UniProtKB-EC"/>
</dbReference>
<dbReference type="GO" id="GO:0005737">
    <property type="term" value="C:cytoplasm"/>
    <property type="evidence" value="ECO:0007669"/>
    <property type="project" value="TreeGrafter"/>
</dbReference>
<dbReference type="Pfam" id="PF13671">
    <property type="entry name" value="AAA_33"/>
    <property type="match status" value="1"/>
</dbReference>
<dbReference type="KEGG" id="nti:DNFV4_03510"/>
<dbReference type="FunFam" id="3.40.50.300:FF:000522">
    <property type="entry name" value="Gluconokinase"/>
    <property type="match status" value="1"/>
</dbReference>
<keyword evidence="8" id="KW-0311">Gluconate utilization</keyword>
<dbReference type="Gene3D" id="3.40.50.300">
    <property type="entry name" value="P-loop containing nucleotide triphosphate hydrolases"/>
    <property type="match status" value="1"/>
</dbReference>
<dbReference type="GO" id="GO:0019521">
    <property type="term" value="P:D-gluconate metabolic process"/>
    <property type="evidence" value="ECO:0007669"/>
    <property type="project" value="UniProtKB-KW"/>
</dbReference>
<reference evidence="11" key="1">
    <citation type="submission" date="2022-10" db="EMBL/GenBank/DDBJ databases">
        <authorList>
            <person name="Koch H."/>
        </authorList>
    </citation>
    <scope>NUCLEOTIDE SEQUENCE</scope>
    <source>
        <strain evidence="11">DNF</strain>
    </source>
</reference>
<evidence type="ECO:0000256" key="10">
    <source>
        <dbReference type="RuleBase" id="RU363066"/>
    </source>
</evidence>
<accession>A0AA86T9X7</accession>
<dbReference type="InterPro" id="IPR006001">
    <property type="entry name" value="Therm_gnt_kin"/>
</dbReference>
<evidence type="ECO:0000256" key="8">
    <source>
        <dbReference type="ARBA" id="ARBA00023064"/>
    </source>
</evidence>
<dbReference type="GO" id="GO:0005524">
    <property type="term" value="F:ATP binding"/>
    <property type="evidence" value="ECO:0007669"/>
    <property type="project" value="UniProtKB-KW"/>
</dbReference>